<dbReference type="Gene3D" id="3.40.1030.10">
    <property type="entry name" value="Nucleoside phosphorylase/phosphoribosyltransferase catalytic domain"/>
    <property type="match status" value="2"/>
</dbReference>
<dbReference type="SUPFAM" id="SSF52418">
    <property type="entry name" value="Nucleoside phosphorylase/phosphoribosyltransferase catalytic domain"/>
    <property type="match status" value="1"/>
</dbReference>
<evidence type="ECO:0000256" key="4">
    <source>
        <dbReference type="ARBA" id="ARBA00023141"/>
    </source>
</evidence>
<evidence type="ECO:0000256" key="5">
    <source>
        <dbReference type="SAM" id="MobiDB-lite"/>
    </source>
</evidence>
<dbReference type="GO" id="GO:0000162">
    <property type="term" value="P:L-tryptophan biosynthetic process"/>
    <property type="evidence" value="ECO:0007669"/>
    <property type="project" value="UniProtKB-KW"/>
</dbReference>
<dbReference type="InterPro" id="IPR035902">
    <property type="entry name" value="Nuc_phospho_transferase"/>
</dbReference>
<dbReference type="EC" id="2.4.2.18" evidence="7"/>
<dbReference type="Proteomes" id="UP000002357">
    <property type="component" value="Plasmid pSCL4"/>
</dbReference>
<evidence type="ECO:0000313" key="8">
    <source>
        <dbReference type="Proteomes" id="UP000002357"/>
    </source>
</evidence>
<feature type="region of interest" description="Disordered" evidence="5">
    <location>
        <begin position="247"/>
        <end position="287"/>
    </location>
</feature>
<evidence type="ECO:0000313" key="7">
    <source>
        <dbReference type="EMBL" id="EFG04785.2"/>
    </source>
</evidence>
<accession>B5H1H4</accession>
<dbReference type="GeneID" id="93734375"/>
<proteinExistence type="predicted"/>
<keyword evidence="7" id="KW-0614">Plasmid</keyword>
<dbReference type="OrthoDB" id="5145355at2"/>
<keyword evidence="3" id="KW-0028">Amino-acid biosynthesis</keyword>
<name>B5H1H4_STRCL</name>
<evidence type="ECO:0000256" key="3">
    <source>
        <dbReference type="ARBA" id="ARBA00022822"/>
    </source>
</evidence>
<protein>
    <submittedName>
        <fullName evidence="7">Anthranilate phosphoribosyltransferase</fullName>
        <ecNumber evidence="7">2.4.2.18</ecNumber>
    </submittedName>
</protein>
<dbReference type="GO" id="GO:0004048">
    <property type="term" value="F:anthranilate phosphoribosyltransferase activity"/>
    <property type="evidence" value="ECO:0007669"/>
    <property type="project" value="UniProtKB-EC"/>
</dbReference>
<feature type="domain" description="Glycosyl transferase family 3" evidence="6">
    <location>
        <begin position="75"/>
        <end position="232"/>
    </location>
</feature>
<dbReference type="InterPro" id="IPR000312">
    <property type="entry name" value="Glycosyl_Trfase_fam3"/>
</dbReference>
<dbReference type="EMBL" id="CM000914">
    <property type="protein sequence ID" value="EFG04785.2"/>
    <property type="molecule type" value="Genomic_DNA"/>
</dbReference>
<dbReference type="Pfam" id="PF00591">
    <property type="entry name" value="Glycos_transf_3"/>
    <property type="match status" value="1"/>
</dbReference>
<geneLocation type="plasmid" evidence="7 8">
    <name>pSCL4</name>
</geneLocation>
<evidence type="ECO:0000256" key="1">
    <source>
        <dbReference type="ARBA" id="ARBA00022676"/>
    </source>
</evidence>
<organism evidence="7 8">
    <name type="scientific">Streptomyces clavuligerus</name>
    <dbReference type="NCBI Taxonomy" id="1901"/>
    <lineage>
        <taxon>Bacteria</taxon>
        <taxon>Bacillati</taxon>
        <taxon>Actinomycetota</taxon>
        <taxon>Actinomycetes</taxon>
        <taxon>Kitasatosporales</taxon>
        <taxon>Streptomycetaceae</taxon>
        <taxon>Streptomyces</taxon>
    </lineage>
</organism>
<dbReference type="Gene3D" id="1.20.970.10">
    <property type="entry name" value="Transferase, Pyrimidine Nucleoside Phosphorylase, Chain C"/>
    <property type="match status" value="1"/>
</dbReference>
<dbReference type="InterPro" id="IPR005940">
    <property type="entry name" value="Anthranilate_Pribosyl_Tfrase"/>
</dbReference>
<keyword evidence="4" id="KW-0057">Aromatic amino acid biosynthesis</keyword>
<dbReference type="PANTHER" id="PTHR43285:SF2">
    <property type="entry name" value="ANTHRANILATE PHOSPHORIBOSYLTRANSFERASE"/>
    <property type="match status" value="1"/>
</dbReference>
<keyword evidence="8" id="KW-1185">Reference proteome</keyword>
<keyword evidence="1 7" id="KW-0328">Glycosyltransferase</keyword>
<dbReference type="AlphaFoldDB" id="B5H1H4"/>
<sequence length="388" mass="39815">MHEVLTALLARDRPPVDRPMWHSFWDGLRDGGLQRGETVALLASLSTRTPDQDTLSALLRSLDERRPECGVRLEDTANIVGTGGGPRTFNVSTAAAFVAAAMGVRVVKTGSRAHSGVCGSIDLLERLGIALTTSYEQTAEMVDRFGIAFPGGFVYPRELTLLARSILPLEMRQLGGLVNAIGPFLATMPVSAQLVGVGDPSVLPGLRRYAASVGDRRIWLCVNELGVDELVGSVDNVVHPNDGGTFRVPAEHPGRTAGPGPETAGPGTVTAGPETATAGPGTVTAGPETATAGPGTVTAGPEAGADALAGLRLAATDTGERAAERFLAVLSGQGTDQAARTVRLNAAALAVASGTFATWPDALASAGDALHGGGALRLVERLRAGGAR</sequence>
<dbReference type="PANTHER" id="PTHR43285">
    <property type="entry name" value="ANTHRANILATE PHOSPHORIBOSYLTRANSFERASE"/>
    <property type="match status" value="1"/>
</dbReference>
<reference evidence="7 8" key="1">
    <citation type="journal article" date="2010" name="Genome Biol. Evol.">
        <title>The sequence of a 1.8-mb bacterial linear plasmid reveals a rich evolutionary reservoir of secondary metabolic pathways.</title>
        <authorList>
            <person name="Medema M.H."/>
            <person name="Trefzer A."/>
            <person name="Kovalchuk A."/>
            <person name="van den Berg M."/>
            <person name="Mueller U."/>
            <person name="Heijne W."/>
            <person name="Wu L."/>
            <person name="Alam M.T."/>
            <person name="Ronning C.M."/>
            <person name="Nierman W.C."/>
            <person name="Bovenberg R.A.L."/>
            <person name="Breitling R."/>
            <person name="Takano E."/>
        </authorList>
    </citation>
    <scope>NUCLEOTIDE SEQUENCE [LARGE SCALE GENOMIC DNA]</scope>
    <source>
        <strain evidence="7">ATCC 27064</strain>
        <plasmid evidence="7 8">pSCL4</plasmid>
    </source>
</reference>
<feature type="compositionally biased region" description="Low complexity" evidence="5">
    <location>
        <begin position="256"/>
        <end position="287"/>
    </location>
</feature>
<keyword evidence="3" id="KW-0822">Tryptophan biosynthesis</keyword>
<dbReference type="RefSeq" id="WP_003958113.1">
    <property type="nucleotide sequence ID" value="NZ_CM000914.1"/>
</dbReference>
<dbReference type="GO" id="GO:0005829">
    <property type="term" value="C:cytosol"/>
    <property type="evidence" value="ECO:0007669"/>
    <property type="project" value="TreeGrafter"/>
</dbReference>
<gene>
    <name evidence="7" type="ORF">SCLAV_p1299</name>
</gene>
<dbReference type="eggNOG" id="COG0547">
    <property type="taxonomic scope" value="Bacteria"/>
</dbReference>
<evidence type="ECO:0000256" key="2">
    <source>
        <dbReference type="ARBA" id="ARBA00022679"/>
    </source>
</evidence>
<evidence type="ECO:0000259" key="6">
    <source>
        <dbReference type="Pfam" id="PF00591"/>
    </source>
</evidence>
<keyword evidence="2 7" id="KW-0808">Transferase</keyword>